<dbReference type="KEGG" id="kphy:AOZ06_12160"/>
<keyword evidence="2" id="KW-1185">Reference proteome</keyword>
<reference evidence="1 2" key="1">
    <citation type="submission" date="2015-07" db="EMBL/GenBank/DDBJ databases">
        <title>Genome sequencing of Kibdelosporangium phytohabitans.</title>
        <authorList>
            <person name="Qin S."/>
            <person name="Xing K."/>
        </authorList>
    </citation>
    <scope>NUCLEOTIDE SEQUENCE [LARGE SCALE GENOMIC DNA]</scope>
    <source>
        <strain evidence="1 2">KLBMP1111</strain>
    </source>
</reference>
<dbReference type="STRING" id="860235.AOZ06_12160"/>
<organism evidence="1 2">
    <name type="scientific">Kibdelosporangium phytohabitans</name>
    <dbReference type="NCBI Taxonomy" id="860235"/>
    <lineage>
        <taxon>Bacteria</taxon>
        <taxon>Bacillati</taxon>
        <taxon>Actinomycetota</taxon>
        <taxon>Actinomycetes</taxon>
        <taxon>Pseudonocardiales</taxon>
        <taxon>Pseudonocardiaceae</taxon>
        <taxon>Kibdelosporangium</taxon>
    </lineage>
</organism>
<dbReference type="AlphaFoldDB" id="A0A0N9HRP6"/>
<evidence type="ECO:0008006" key="3">
    <source>
        <dbReference type="Google" id="ProtNLM"/>
    </source>
</evidence>
<dbReference type="Proteomes" id="UP000063699">
    <property type="component" value="Chromosome"/>
</dbReference>
<protein>
    <recommendedName>
        <fullName evidence="3">AbiEi antitoxin C-terminal domain-containing protein</fullName>
    </recommendedName>
</protein>
<sequence length="312" mass="33754">MPNRDLIDLDALSSLFPHRVALTADLVDLGLTGATVKRRCLPGGPWQRVLPGVLLLDRTAPTRWQLIQAALRYAGEDAVVTGSDALALHGVRPMLPHGRVHVLVPSRRFIRSSASVLVERTPSPPRPVLRHGLLTAPLARAAVDAARRITSRAVVSTLFAEVVFHKGVRLDELNTEVVVGMRRGAALCQEVLRDMGTRIRSGVASVARDLVLRAGVPPPRWNVPVDDASGNPLGVVTGTWDDVRLAWDVHAFDFDPAPDSYPTALKRGSRLAATGLLVLHTPATRLHSDQEGVITELITTFDQARSRACLSA</sequence>
<evidence type="ECO:0000313" key="2">
    <source>
        <dbReference type="Proteomes" id="UP000063699"/>
    </source>
</evidence>
<gene>
    <name evidence="1" type="ORF">AOZ06_12160</name>
</gene>
<evidence type="ECO:0000313" key="1">
    <source>
        <dbReference type="EMBL" id="ALG07566.1"/>
    </source>
</evidence>
<dbReference type="RefSeq" id="WP_054289533.1">
    <property type="nucleotide sequence ID" value="NZ_CP012752.1"/>
</dbReference>
<accession>A0A0N9HRP6</accession>
<proteinExistence type="predicted"/>
<dbReference type="OrthoDB" id="4870610at2"/>
<name>A0A0N9HRP6_9PSEU</name>
<dbReference type="EMBL" id="CP012752">
    <property type="protein sequence ID" value="ALG07566.1"/>
    <property type="molecule type" value="Genomic_DNA"/>
</dbReference>